<organism evidence="3 4">
    <name type="scientific">Kitasatospora acidiphila</name>
    <dbReference type="NCBI Taxonomy" id="2567942"/>
    <lineage>
        <taxon>Bacteria</taxon>
        <taxon>Bacillati</taxon>
        <taxon>Actinomycetota</taxon>
        <taxon>Actinomycetes</taxon>
        <taxon>Kitasatosporales</taxon>
        <taxon>Streptomycetaceae</taxon>
        <taxon>Kitasatospora</taxon>
    </lineage>
</organism>
<evidence type="ECO:0000259" key="1">
    <source>
        <dbReference type="Pfam" id="PF04149"/>
    </source>
</evidence>
<protein>
    <submittedName>
        <fullName evidence="3">DUF397 domain-containing protein</fullName>
    </submittedName>
</protein>
<dbReference type="Pfam" id="PF04149">
    <property type="entry name" value="DUF397"/>
    <property type="match status" value="1"/>
</dbReference>
<dbReference type="InterPro" id="IPR007278">
    <property type="entry name" value="DUF397"/>
</dbReference>
<dbReference type="AlphaFoldDB" id="A0A540WA93"/>
<evidence type="ECO:0000313" key="4">
    <source>
        <dbReference type="Proteomes" id="UP000319103"/>
    </source>
</evidence>
<gene>
    <name evidence="3" type="ORF">E6W39_31550</name>
</gene>
<feature type="domain" description="DUF397" evidence="1">
    <location>
        <begin position="145"/>
        <end position="200"/>
    </location>
</feature>
<feature type="domain" description="DUF5753" evidence="2">
    <location>
        <begin position="1"/>
        <end position="125"/>
    </location>
</feature>
<evidence type="ECO:0000259" key="2">
    <source>
        <dbReference type="Pfam" id="PF19054"/>
    </source>
</evidence>
<evidence type="ECO:0000313" key="3">
    <source>
        <dbReference type="EMBL" id="TQF05935.1"/>
    </source>
</evidence>
<dbReference type="EMBL" id="VIGB01000003">
    <property type="protein sequence ID" value="TQF05935.1"/>
    <property type="molecule type" value="Genomic_DNA"/>
</dbReference>
<dbReference type="Pfam" id="PF19054">
    <property type="entry name" value="DUF5753"/>
    <property type="match status" value="1"/>
</dbReference>
<keyword evidence="4" id="KW-1185">Reference proteome</keyword>
<accession>A0A540WA93</accession>
<reference evidence="3 4" key="1">
    <citation type="submission" date="2019-06" db="EMBL/GenBank/DDBJ databases">
        <title>Description of Kitasatospora acidophila sp. nov. isolated from pine grove soil, and reclassification of Streptomyces novaecaesareae to Kitasatospora novaeceasareae comb. nov.</title>
        <authorList>
            <person name="Kim M.J."/>
        </authorList>
    </citation>
    <scope>NUCLEOTIDE SEQUENCE [LARGE SCALE GENOMIC DNA]</scope>
    <source>
        <strain evidence="3 4">MMS16-CNU292</strain>
    </source>
</reference>
<comment type="caution">
    <text evidence="3">The sequence shown here is derived from an EMBL/GenBank/DDBJ whole genome shotgun (WGS) entry which is preliminary data.</text>
</comment>
<dbReference type="InterPro" id="IPR043917">
    <property type="entry name" value="DUF5753"/>
</dbReference>
<name>A0A540WA93_9ACTN</name>
<sequence>MSRQARFFLEDGPLAIFIIDEVVLRRMVGGRLVMIRQLKHTLDVIRRFPNIVVQIAPDELGERVAATMGFTLLELPNGTEVIYSESVDRGHFSRRPDAIERLSRAYDRLRADALSASESVDLIRRTMEALLNVSPELQPLPTAMSWFKSSYTGENGGQCVQTSHDLRPLGLMPIRDSKNPDGPALTFPTTSFTAFVNGVKLTGFDGI</sequence>
<proteinExistence type="predicted"/>
<dbReference type="OrthoDB" id="3863809at2"/>
<dbReference type="Proteomes" id="UP000319103">
    <property type="component" value="Unassembled WGS sequence"/>
</dbReference>